<keyword evidence="2" id="KW-1185">Reference proteome</keyword>
<accession>A0ABZ1BSD2</accession>
<dbReference type="Proteomes" id="UP001333102">
    <property type="component" value="Chromosome"/>
</dbReference>
<sequence length="79" mass="8939">MRITRQTLVKEAVESSREAPAIFARHGINPLERCQGMYDLNSIEDAEDWCGLHDIDGLIEELNEAAEREAKAQDALVER</sequence>
<organism evidence="1 2">
    <name type="scientific">Geochorda subterranea</name>
    <dbReference type="NCBI Taxonomy" id="3109564"/>
    <lineage>
        <taxon>Bacteria</taxon>
        <taxon>Bacillati</taxon>
        <taxon>Bacillota</taxon>
        <taxon>Limnochordia</taxon>
        <taxon>Limnochordales</taxon>
        <taxon>Geochordaceae</taxon>
        <taxon>Geochorda</taxon>
    </lineage>
</organism>
<protein>
    <submittedName>
        <fullName evidence="1">Uncharacterized protein</fullName>
    </submittedName>
</protein>
<gene>
    <name evidence="1" type="ORF">VLY81_06020</name>
</gene>
<dbReference type="RefSeq" id="WP_324670113.1">
    <property type="nucleotide sequence ID" value="NZ_CP141614.1"/>
</dbReference>
<dbReference type="EMBL" id="CP141614">
    <property type="protein sequence ID" value="WRP15707.1"/>
    <property type="molecule type" value="Genomic_DNA"/>
</dbReference>
<dbReference type="Gene3D" id="1.10.3910.10">
    <property type="entry name" value="SP0561-like"/>
    <property type="match status" value="1"/>
</dbReference>
<reference evidence="2" key="1">
    <citation type="submission" date="2023-12" db="EMBL/GenBank/DDBJ databases">
        <title>Novel isolates from deep terrestrial aquifers shed light on the physiology and ecology of the class Limnochordia.</title>
        <authorList>
            <person name="Karnachuk O.V."/>
            <person name="Lukina A.P."/>
            <person name="Avakyan M.R."/>
            <person name="Kadnikov V."/>
            <person name="Begmatov S."/>
            <person name="Beletsky A.V."/>
            <person name="Mardanov A.V."/>
            <person name="Ravin N.V."/>
        </authorList>
    </citation>
    <scope>NUCLEOTIDE SEQUENCE [LARGE SCALE GENOMIC DNA]</scope>
    <source>
        <strain evidence="2">LN</strain>
    </source>
</reference>
<name>A0ABZ1BSD2_9FIRM</name>
<proteinExistence type="predicted"/>
<evidence type="ECO:0000313" key="1">
    <source>
        <dbReference type="EMBL" id="WRP15707.1"/>
    </source>
</evidence>
<evidence type="ECO:0000313" key="2">
    <source>
        <dbReference type="Proteomes" id="UP001333102"/>
    </source>
</evidence>
<dbReference type="InterPro" id="IPR038062">
    <property type="entry name" value="ScdA-like_N_sf"/>
</dbReference>